<evidence type="ECO:0000256" key="6">
    <source>
        <dbReference type="ARBA" id="ARBA00023136"/>
    </source>
</evidence>
<evidence type="ECO:0000313" key="9">
    <source>
        <dbReference type="EMBL" id="KKO47056.1"/>
    </source>
</evidence>
<dbReference type="STRING" id="336831.WG68_02365"/>
<feature type="domain" description="Bacterial sugar transferase" evidence="8">
    <location>
        <begin position="275"/>
        <end position="457"/>
    </location>
</feature>
<keyword evidence="6 7" id="KW-0472">Membrane</keyword>
<dbReference type="Gene3D" id="3.40.50.720">
    <property type="entry name" value="NAD(P)-binding Rossmann-like Domain"/>
    <property type="match status" value="1"/>
</dbReference>
<dbReference type="InterPro" id="IPR017475">
    <property type="entry name" value="EPS_sugar_tfrase"/>
</dbReference>
<evidence type="ECO:0000256" key="5">
    <source>
        <dbReference type="ARBA" id="ARBA00022989"/>
    </source>
</evidence>
<dbReference type="InterPro" id="IPR017473">
    <property type="entry name" value="Undecaprenyl-P_gluc_Ptfrase"/>
</dbReference>
<accession>A0A0M2V8W5</accession>
<dbReference type="PANTHER" id="PTHR30576:SF21">
    <property type="entry name" value="UDP-GLUCOSE:UNDECAPRENYL-PHOSPHATE GLUCOSE-1-PHOSPHATE TRANSFERASE"/>
    <property type="match status" value="1"/>
</dbReference>
<dbReference type="InterPro" id="IPR003362">
    <property type="entry name" value="Bact_transf"/>
</dbReference>
<evidence type="ECO:0000256" key="1">
    <source>
        <dbReference type="ARBA" id="ARBA00004141"/>
    </source>
</evidence>
<feature type="transmembrane region" description="Helical" evidence="7">
    <location>
        <begin position="12"/>
        <end position="32"/>
    </location>
</feature>
<keyword evidence="5 7" id="KW-1133">Transmembrane helix</keyword>
<dbReference type="AlphaFoldDB" id="A0A0M2V8W5"/>
<gene>
    <name evidence="9" type="ORF">WG68_02365</name>
</gene>
<dbReference type="Pfam" id="PF02397">
    <property type="entry name" value="Bac_transf"/>
    <property type="match status" value="1"/>
</dbReference>
<protein>
    <submittedName>
        <fullName evidence="9">Capsular biosynthesis protein</fullName>
    </submittedName>
</protein>
<evidence type="ECO:0000259" key="8">
    <source>
        <dbReference type="Pfam" id="PF02397"/>
    </source>
</evidence>
<comment type="similarity">
    <text evidence="2">Belongs to the bacterial sugar transferase family.</text>
</comment>
<feature type="transmembrane region" description="Helical" evidence="7">
    <location>
        <begin position="280"/>
        <end position="301"/>
    </location>
</feature>
<dbReference type="Pfam" id="PF13727">
    <property type="entry name" value="CoA_binding_3"/>
    <property type="match status" value="1"/>
</dbReference>
<dbReference type="NCBIfam" id="TIGR03025">
    <property type="entry name" value="EPS_sugtrans"/>
    <property type="match status" value="1"/>
</dbReference>
<dbReference type="SUPFAM" id="SSF51735">
    <property type="entry name" value="NAD(P)-binding Rossmann-fold domains"/>
    <property type="match status" value="1"/>
</dbReference>
<evidence type="ECO:0000256" key="4">
    <source>
        <dbReference type="ARBA" id="ARBA00022692"/>
    </source>
</evidence>
<evidence type="ECO:0000256" key="3">
    <source>
        <dbReference type="ARBA" id="ARBA00022679"/>
    </source>
</evidence>
<reference evidence="9 10" key="1">
    <citation type="submission" date="2015-03" db="EMBL/GenBank/DDBJ databases">
        <title>Draft genome sequences of two protease-producing strains of Arsukibacterium isolated from two cold and alkaline environments.</title>
        <authorList>
            <person name="Lylloff J.E."/>
            <person name="Skov L.B."/>
            <person name="Jepsen M."/>
            <person name="Hallin P.F."/>
            <person name="Sorensen S.J."/>
            <person name="Stougaard P."/>
            <person name="Glaring M.A."/>
        </authorList>
    </citation>
    <scope>NUCLEOTIDE SEQUENCE [LARGE SCALE GENOMIC DNA]</scope>
    <source>
        <strain evidence="9 10">GCM72</strain>
    </source>
</reference>
<dbReference type="GO" id="GO:0016020">
    <property type="term" value="C:membrane"/>
    <property type="evidence" value="ECO:0007669"/>
    <property type="project" value="UniProtKB-SubCell"/>
</dbReference>
<evidence type="ECO:0000256" key="2">
    <source>
        <dbReference type="ARBA" id="ARBA00006464"/>
    </source>
</evidence>
<organism evidence="9 10">
    <name type="scientific">Arsukibacterium ikkense</name>
    <dbReference type="NCBI Taxonomy" id="336831"/>
    <lineage>
        <taxon>Bacteria</taxon>
        <taxon>Pseudomonadati</taxon>
        <taxon>Pseudomonadota</taxon>
        <taxon>Gammaproteobacteria</taxon>
        <taxon>Chromatiales</taxon>
        <taxon>Chromatiaceae</taxon>
        <taxon>Arsukibacterium</taxon>
    </lineage>
</organism>
<feature type="transmembrane region" description="Helical" evidence="7">
    <location>
        <begin position="110"/>
        <end position="127"/>
    </location>
</feature>
<evidence type="ECO:0000256" key="7">
    <source>
        <dbReference type="SAM" id="Phobius"/>
    </source>
</evidence>
<dbReference type="GO" id="GO:0009242">
    <property type="term" value="P:colanic acid biosynthetic process"/>
    <property type="evidence" value="ECO:0007669"/>
    <property type="project" value="TreeGrafter"/>
</dbReference>
<keyword evidence="3" id="KW-0808">Transferase</keyword>
<dbReference type="GO" id="GO:0089702">
    <property type="term" value="F:undecaprenyl-phosphate glucose phosphotransferase activity"/>
    <property type="evidence" value="ECO:0007669"/>
    <property type="project" value="TreeGrafter"/>
</dbReference>
<keyword evidence="4 7" id="KW-0812">Transmembrane</keyword>
<dbReference type="InterPro" id="IPR036291">
    <property type="entry name" value="NAD(P)-bd_dom_sf"/>
</dbReference>
<dbReference type="EMBL" id="LAHO01000002">
    <property type="protein sequence ID" value="KKO47056.1"/>
    <property type="molecule type" value="Genomic_DNA"/>
</dbReference>
<dbReference type="PANTHER" id="PTHR30576">
    <property type="entry name" value="COLANIC BIOSYNTHESIS UDP-GLUCOSE LIPID CARRIER TRANSFERASE"/>
    <property type="match status" value="1"/>
</dbReference>
<evidence type="ECO:0000313" key="10">
    <source>
        <dbReference type="Proteomes" id="UP000034228"/>
    </source>
</evidence>
<sequence>MNKQTFRYAGHASYVVYRLIDLIILTAVFIAGVKLYDVTLTSKYGLLLCAHMLCYSYLAESVQLYRSWRVGRFSRMLALLVFVHTLSFLLVLAALFVFKQSEAFSRAVLVGWYLGSICTLVLWRCCAKMVKTVQRRRGLAMQKVAIIGAGASGMSLYQEISRHPELGFDCIGFFDDRAASRLPEELQPYLRGNFSDVLALARNGDLVKLYISLPMLAEQRVATMITELGDTTVDVLLVPDFLMKNLMHGRIGNVGEVDTISVFESPGFGIQNFYKRSFDIAFSLCALLTVLPLMLLIALAVKLTSNGPVLFKQDRYGLDGRRIGVYKFRSMRAMDNGQKVVQATRNDSRITPVGAFLRRTSLDELPQFFNVLTGDMSVVGPRPHAVAHNEEYRKQVAFYMLRHKMRPGITGWAQINGWRGETDTLEKMEMRVKFDLDYIRNWSLLFDIKIILNTLVKGFFSKNAY</sequence>
<dbReference type="PATRIC" id="fig|336831.14.peg.3632"/>
<comment type="caution">
    <text evidence="9">The sequence shown here is derived from an EMBL/GenBank/DDBJ whole genome shotgun (WGS) entry which is preliminary data.</text>
</comment>
<dbReference type="NCBIfam" id="TIGR03023">
    <property type="entry name" value="WcaJ_sugtrans"/>
    <property type="match status" value="1"/>
</dbReference>
<comment type="subcellular location">
    <subcellularLocation>
        <location evidence="1">Membrane</location>
        <topology evidence="1">Multi-pass membrane protein</topology>
    </subcellularLocation>
</comment>
<dbReference type="RefSeq" id="WP_046556305.1">
    <property type="nucleotide sequence ID" value="NZ_LAHO01000002.1"/>
</dbReference>
<keyword evidence="10" id="KW-1185">Reference proteome</keyword>
<name>A0A0M2V8W5_9GAMM</name>
<dbReference type="Proteomes" id="UP000034228">
    <property type="component" value="Unassembled WGS sequence"/>
</dbReference>
<proteinExistence type="inferred from homology"/>
<feature type="transmembrane region" description="Helical" evidence="7">
    <location>
        <begin position="77"/>
        <end position="98"/>
    </location>
</feature>